<keyword evidence="1" id="KW-0812">Transmembrane</keyword>
<feature type="transmembrane region" description="Helical" evidence="1">
    <location>
        <begin position="312"/>
        <end position="333"/>
    </location>
</feature>
<feature type="transmembrane region" description="Helical" evidence="1">
    <location>
        <begin position="564"/>
        <end position="584"/>
    </location>
</feature>
<protein>
    <submittedName>
        <fullName evidence="2">Uncharacterized protein</fullName>
    </submittedName>
</protein>
<dbReference type="AlphaFoldDB" id="A0A9D1HEE8"/>
<feature type="transmembrane region" description="Helical" evidence="1">
    <location>
        <begin position="398"/>
        <end position="422"/>
    </location>
</feature>
<dbReference type="Gene3D" id="3.40.50.1820">
    <property type="entry name" value="alpha/beta hydrolase"/>
    <property type="match status" value="1"/>
</dbReference>
<keyword evidence="1" id="KW-0472">Membrane</keyword>
<feature type="transmembrane region" description="Helical" evidence="1">
    <location>
        <begin position="443"/>
        <end position="466"/>
    </location>
</feature>
<comment type="caution">
    <text evidence="2">The sequence shown here is derived from an EMBL/GenBank/DDBJ whole genome shotgun (WGS) entry which is preliminary data.</text>
</comment>
<dbReference type="InterPro" id="IPR029058">
    <property type="entry name" value="AB_hydrolase_fold"/>
</dbReference>
<accession>A0A9D1HEE8</accession>
<name>A0A9D1HEE8_9FIRM</name>
<dbReference type="EMBL" id="DVLT01000001">
    <property type="protein sequence ID" value="HIU01658.1"/>
    <property type="molecule type" value="Genomic_DNA"/>
</dbReference>
<dbReference type="PANTHER" id="PTHR22946:SF0">
    <property type="entry name" value="DIENELACTONE HYDROLASE DOMAIN-CONTAINING PROTEIN"/>
    <property type="match status" value="1"/>
</dbReference>
<dbReference type="PANTHER" id="PTHR22946">
    <property type="entry name" value="DIENELACTONE HYDROLASE DOMAIN-CONTAINING PROTEIN-RELATED"/>
    <property type="match status" value="1"/>
</dbReference>
<dbReference type="PROSITE" id="PS51257">
    <property type="entry name" value="PROKAR_LIPOPROTEIN"/>
    <property type="match status" value="1"/>
</dbReference>
<sequence>MKKSRKLWLLPLILSACILLLSFFAGQVQSSFGQVTVRDIQYVNSDGALQRGLLYIPDTATSQSPAPAIVCCHGNNNTAEMQDLNAIELSRRGYVVLAVDSYRQGLSGTPEDESAAIGEGAYAALQYIGSLPFVDTDNIGMVGHSKGAMGLTLAAQAAWTAHESDPSVIVPKAIAPAGVLMLGMDDTTPFLTAPINMCVINADHDEFLGNIYPTLKGKDFNTLPIVRTVFGFTPEYDVWYETGNDQPLDRNGAISAGKEGTLKCIVEADTTHPGLHFSIDVTSRIVDFFDITLRDGAQTIAPDQQIWYWKQISTGIALLLFVCLPIAFGRLLLNTGFFQKIVVKEPSSYSVIRTSKEKSRYILLCLLGLIPAPALYLLCMNKLGAFVNNIFPLEHANGFLILNVVIGACLLLIFFACYQLIYKKQGASFDNMGIKVSAGKAGRGLLLALSLFAICLLFIRFIDIFFKVDFRFWILSFCRMTPAKWAIYLRYLPSYLIFFAATGLMYNMSTRIEGISEWKNCINIAIQSAIGLVIFGIVDYVTLYQTGFLASLGAFGSTSSLAPLLIWNLVFILPVCALTSRFFFKKTGTIWTGAFINALIATLFAVSNTIVSVGTL</sequence>
<feature type="transmembrane region" description="Helical" evidence="1">
    <location>
        <begin position="521"/>
        <end position="544"/>
    </location>
</feature>
<organism evidence="2 3">
    <name type="scientific">Candidatus Onthocola gallistercoris</name>
    <dbReference type="NCBI Taxonomy" id="2840876"/>
    <lineage>
        <taxon>Bacteria</taxon>
        <taxon>Bacillati</taxon>
        <taxon>Bacillota</taxon>
        <taxon>Bacilli</taxon>
        <taxon>Candidatus Onthocola</taxon>
    </lineage>
</organism>
<dbReference type="Proteomes" id="UP000824164">
    <property type="component" value="Unassembled WGS sequence"/>
</dbReference>
<dbReference type="SUPFAM" id="SSF53474">
    <property type="entry name" value="alpha/beta-Hydrolases"/>
    <property type="match status" value="1"/>
</dbReference>
<dbReference type="InterPro" id="IPR050261">
    <property type="entry name" value="FrsA_esterase"/>
</dbReference>
<reference evidence="2" key="1">
    <citation type="submission" date="2020-10" db="EMBL/GenBank/DDBJ databases">
        <authorList>
            <person name="Gilroy R."/>
        </authorList>
    </citation>
    <scope>NUCLEOTIDE SEQUENCE</scope>
    <source>
        <strain evidence="2">CHK187-14744</strain>
    </source>
</reference>
<feature type="transmembrane region" description="Helical" evidence="1">
    <location>
        <begin position="591"/>
        <end position="611"/>
    </location>
</feature>
<evidence type="ECO:0000256" key="1">
    <source>
        <dbReference type="SAM" id="Phobius"/>
    </source>
</evidence>
<evidence type="ECO:0000313" key="3">
    <source>
        <dbReference type="Proteomes" id="UP000824164"/>
    </source>
</evidence>
<feature type="transmembrane region" description="Helical" evidence="1">
    <location>
        <begin position="361"/>
        <end position="378"/>
    </location>
</feature>
<proteinExistence type="predicted"/>
<feature type="transmembrane region" description="Helical" evidence="1">
    <location>
        <begin position="486"/>
        <end position="509"/>
    </location>
</feature>
<reference evidence="2" key="2">
    <citation type="journal article" date="2021" name="PeerJ">
        <title>Extensive microbial diversity within the chicken gut microbiome revealed by metagenomics and culture.</title>
        <authorList>
            <person name="Gilroy R."/>
            <person name="Ravi A."/>
            <person name="Getino M."/>
            <person name="Pursley I."/>
            <person name="Horton D.L."/>
            <person name="Alikhan N.F."/>
            <person name="Baker D."/>
            <person name="Gharbi K."/>
            <person name="Hall N."/>
            <person name="Watson M."/>
            <person name="Adriaenssens E.M."/>
            <person name="Foster-Nyarko E."/>
            <person name="Jarju S."/>
            <person name="Secka A."/>
            <person name="Antonio M."/>
            <person name="Oren A."/>
            <person name="Chaudhuri R.R."/>
            <person name="La Ragione R."/>
            <person name="Hildebrand F."/>
            <person name="Pallen M.J."/>
        </authorList>
    </citation>
    <scope>NUCLEOTIDE SEQUENCE</scope>
    <source>
        <strain evidence="2">CHK187-14744</strain>
    </source>
</reference>
<keyword evidence="1" id="KW-1133">Transmembrane helix</keyword>
<gene>
    <name evidence="2" type="ORF">IAB63_00200</name>
</gene>
<evidence type="ECO:0000313" key="2">
    <source>
        <dbReference type="EMBL" id="HIU01658.1"/>
    </source>
</evidence>